<keyword evidence="4" id="KW-1185">Reference proteome</keyword>
<dbReference type="EMBL" id="BSUK01000001">
    <property type="protein sequence ID" value="GMA23253.1"/>
    <property type="molecule type" value="Genomic_DNA"/>
</dbReference>
<gene>
    <name evidence="3" type="ORF">GCM10025864_10120</name>
</gene>
<evidence type="ECO:0000259" key="2">
    <source>
        <dbReference type="Pfam" id="PF19407"/>
    </source>
</evidence>
<reference evidence="4" key="1">
    <citation type="journal article" date="2019" name="Int. J. Syst. Evol. Microbiol.">
        <title>The Global Catalogue of Microorganisms (GCM) 10K type strain sequencing project: providing services to taxonomists for standard genome sequencing and annotation.</title>
        <authorList>
            <consortium name="The Broad Institute Genomics Platform"/>
            <consortium name="The Broad Institute Genome Sequencing Center for Infectious Disease"/>
            <person name="Wu L."/>
            <person name="Ma J."/>
        </authorList>
    </citation>
    <scope>NUCLEOTIDE SEQUENCE [LARGE SCALE GENOMIC DNA]</scope>
    <source>
        <strain evidence="4">NBRC 106348</strain>
    </source>
</reference>
<evidence type="ECO:0000313" key="3">
    <source>
        <dbReference type="EMBL" id="GMA23253.1"/>
    </source>
</evidence>
<feature type="domain" description="DUF5979" evidence="2">
    <location>
        <begin position="66"/>
        <end position="168"/>
    </location>
</feature>
<proteinExistence type="predicted"/>
<comment type="caution">
    <text evidence="3">The sequence shown here is derived from an EMBL/GenBank/DDBJ whole genome shotgun (WGS) entry which is preliminary data.</text>
</comment>
<protein>
    <recommendedName>
        <fullName evidence="2">DUF5979 domain-containing protein</fullName>
    </recommendedName>
</protein>
<dbReference type="Pfam" id="PF19407">
    <property type="entry name" value="DUF5979"/>
    <property type="match status" value="3"/>
</dbReference>
<feature type="region of interest" description="Disordered" evidence="1">
    <location>
        <begin position="138"/>
        <end position="158"/>
    </location>
</feature>
<dbReference type="Proteomes" id="UP001157091">
    <property type="component" value="Unassembled WGS sequence"/>
</dbReference>
<feature type="domain" description="DUF5979" evidence="2">
    <location>
        <begin position="173"/>
        <end position="245"/>
    </location>
</feature>
<feature type="domain" description="DUF5979" evidence="2">
    <location>
        <begin position="9"/>
        <end position="61"/>
    </location>
</feature>
<feature type="region of interest" description="Disordered" evidence="1">
    <location>
        <begin position="25"/>
        <end position="44"/>
    </location>
</feature>
<dbReference type="InterPro" id="IPR046022">
    <property type="entry name" value="DUF5979"/>
</dbReference>
<name>A0ABQ6HZE1_9MICO</name>
<evidence type="ECO:0000313" key="4">
    <source>
        <dbReference type="Proteomes" id="UP001157091"/>
    </source>
</evidence>
<accession>A0ABQ6HZE1</accession>
<sequence length="252" mass="25256">MTLGGDDPLTHTIEHVATGSSCVVTETDDGGATSTSISPDEPVVVGSGEDVAEVTVTNTFDPGVLHLTKAVTGDAADFAADSFTADVTCTADGETLPGFPQTVTVTPGETTSVDALVGAECRVAETDTHSATAVTYDPADESDATQSGVVTVGPADEDPVTIGITNEYRAGGLQVAKLVDGPGAPEASVGPFVFDVTCSFDGDDAAYQDTVTLEGDGTTSELESDVLGPLPVGAVCVVRETDDGGADSTPPP</sequence>
<evidence type="ECO:0000256" key="1">
    <source>
        <dbReference type="SAM" id="MobiDB-lite"/>
    </source>
</evidence>
<organism evidence="3 4">
    <name type="scientific">Luteimicrobium album</name>
    <dbReference type="NCBI Taxonomy" id="1054550"/>
    <lineage>
        <taxon>Bacteria</taxon>
        <taxon>Bacillati</taxon>
        <taxon>Actinomycetota</taxon>
        <taxon>Actinomycetes</taxon>
        <taxon>Micrococcales</taxon>
        <taxon>Luteimicrobium</taxon>
    </lineage>
</organism>